<evidence type="ECO:0000259" key="1">
    <source>
        <dbReference type="PROSITE" id="PS50076"/>
    </source>
</evidence>
<dbReference type="RefSeq" id="XP_021727133.1">
    <property type="nucleotide sequence ID" value="XM_021871441.1"/>
</dbReference>
<dbReference type="Proteomes" id="UP000596660">
    <property type="component" value="Unplaced"/>
</dbReference>
<dbReference type="PANTHER" id="PTHR45295">
    <property type="entry name" value="CHAPERONE PROTEIN DNAJ C76, CHLOROPLASTIC"/>
    <property type="match status" value="1"/>
</dbReference>
<dbReference type="SUPFAM" id="SSF46565">
    <property type="entry name" value="Chaperone J-domain"/>
    <property type="match status" value="1"/>
</dbReference>
<dbReference type="EnsemblPlants" id="AUR62014152-RA">
    <property type="protein sequence ID" value="AUR62014152-RA:cds"/>
    <property type="gene ID" value="AUR62014152"/>
</dbReference>
<dbReference type="KEGG" id="cqi:110694263"/>
<dbReference type="AlphaFoldDB" id="A0A803LJK5"/>
<dbReference type="SMART" id="SM00271">
    <property type="entry name" value="DnaJ"/>
    <property type="match status" value="1"/>
</dbReference>
<dbReference type="InterPro" id="IPR001623">
    <property type="entry name" value="DnaJ_domain"/>
</dbReference>
<dbReference type="PANTHER" id="PTHR45295:SF3">
    <property type="entry name" value="CHAPERONE DNAJ-DOMAIN SUPERFAMILY PROTEIN"/>
    <property type="match status" value="1"/>
</dbReference>
<accession>A0A803LJK5</accession>
<gene>
    <name evidence="2" type="primary">LOC110694263</name>
</gene>
<feature type="domain" description="J" evidence="1">
    <location>
        <begin position="79"/>
        <end position="149"/>
    </location>
</feature>
<dbReference type="Gene3D" id="3.30.70.20">
    <property type="match status" value="1"/>
</dbReference>
<evidence type="ECO:0000313" key="2">
    <source>
        <dbReference type="EnsemblPlants" id="AUR62014152-RA:cds"/>
    </source>
</evidence>
<dbReference type="Gene3D" id="1.10.287.110">
    <property type="entry name" value="DnaJ domain"/>
    <property type="match status" value="1"/>
</dbReference>
<dbReference type="InterPro" id="IPR036869">
    <property type="entry name" value="J_dom_sf"/>
</dbReference>
<dbReference type="SMR" id="A0A803LJK5"/>
<keyword evidence="3" id="KW-1185">Reference proteome</keyword>
<name>A0A803LJK5_CHEQI</name>
<dbReference type="OMA" id="STEHVDW"/>
<evidence type="ECO:0000313" key="3">
    <source>
        <dbReference type="Proteomes" id="UP000596660"/>
    </source>
</evidence>
<dbReference type="OrthoDB" id="10250354at2759"/>
<dbReference type="Pfam" id="PF00226">
    <property type="entry name" value="DnaJ"/>
    <property type="match status" value="1"/>
</dbReference>
<dbReference type="PRINTS" id="PR00625">
    <property type="entry name" value="JDOMAIN"/>
</dbReference>
<reference evidence="2" key="1">
    <citation type="journal article" date="2017" name="Nature">
        <title>The genome of Chenopodium quinoa.</title>
        <authorList>
            <person name="Jarvis D.E."/>
            <person name="Ho Y.S."/>
            <person name="Lightfoot D.J."/>
            <person name="Schmoeckel S.M."/>
            <person name="Li B."/>
            <person name="Borm T.J.A."/>
            <person name="Ohyanagi H."/>
            <person name="Mineta K."/>
            <person name="Michell C.T."/>
            <person name="Saber N."/>
            <person name="Kharbatia N.M."/>
            <person name="Rupper R.R."/>
            <person name="Sharp A.R."/>
            <person name="Dally N."/>
            <person name="Boughton B.A."/>
            <person name="Woo Y.H."/>
            <person name="Gao G."/>
            <person name="Schijlen E.G.W.M."/>
            <person name="Guo X."/>
            <person name="Momin A.A."/>
            <person name="Negrao S."/>
            <person name="Al-Babili S."/>
            <person name="Gehring C."/>
            <person name="Roessner U."/>
            <person name="Jung C."/>
            <person name="Murphy K."/>
            <person name="Arold S.T."/>
            <person name="Gojobori T."/>
            <person name="van der Linden C.G."/>
            <person name="van Loo E.N."/>
            <person name="Jellen E.N."/>
            <person name="Maughan P.J."/>
            <person name="Tester M."/>
        </authorList>
    </citation>
    <scope>NUCLEOTIDE SEQUENCE [LARGE SCALE GENOMIC DNA]</scope>
    <source>
        <strain evidence="2">cv. PI 614886</strain>
    </source>
</reference>
<reference evidence="2" key="2">
    <citation type="submission" date="2021-03" db="UniProtKB">
        <authorList>
            <consortium name="EnsemblPlants"/>
        </authorList>
    </citation>
    <scope>IDENTIFICATION</scope>
</reference>
<dbReference type="Gramene" id="AUR62014152-RA">
    <property type="protein sequence ID" value="AUR62014152-RA:cds"/>
    <property type="gene ID" value="AUR62014152"/>
</dbReference>
<proteinExistence type="predicted"/>
<dbReference type="GeneID" id="110694263"/>
<dbReference type="PROSITE" id="PS50076">
    <property type="entry name" value="DNAJ_2"/>
    <property type="match status" value="1"/>
</dbReference>
<organism evidence="2 3">
    <name type="scientific">Chenopodium quinoa</name>
    <name type="common">Quinoa</name>
    <dbReference type="NCBI Taxonomy" id="63459"/>
    <lineage>
        <taxon>Eukaryota</taxon>
        <taxon>Viridiplantae</taxon>
        <taxon>Streptophyta</taxon>
        <taxon>Embryophyta</taxon>
        <taxon>Tracheophyta</taxon>
        <taxon>Spermatophyta</taxon>
        <taxon>Magnoliopsida</taxon>
        <taxon>eudicotyledons</taxon>
        <taxon>Gunneridae</taxon>
        <taxon>Pentapetalae</taxon>
        <taxon>Caryophyllales</taxon>
        <taxon>Chenopodiaceae</taxon>
        <taxon>Chenopodioideae</taxon>
        <taxon>Atripliceae</taxon>
        <taxon>Chenopodium</taxon>
    </lineage>
</organism>
<dbReference type="CDD" id="cd06257">
    <property type="entry name" value="DnaJ"/>
    <property type="match status" value="1"/>
</dbReference>
<protein>
    <recommendedName>
        <fullName evidence="1">J domain-containing protein</fullName>
    </recommendedName>
</protein>
<sequence length="280" mass="31496">MAYIIRGAATPTPIFLPSLKSTPKNYNCHNYFLLTNYAPKFSHHQSKPYNLSSSLSSRLNCGVSDQFWYDNDSPTTTAAAYDILGVEPHCSAAQLKAAFRAKVKEFHPDVRSNQHNSDLMICRVIQAYEILSNISRSEIIESECLDPFDNPECEAFDIFVNEAVCAGKGCPYSCVKQAPHAFSFSSLGTARATYQGTGYAEDYRVQIAVGQCPRNCIHYVTPSQRIILEELLDCILNAPYDTSAEADLLYSLIIKAKFENNRYQKLKQQPKTSTEHVDWF</sequence>